<evidence type="ECO:0000256" key="1">
    <source>
        <dbReference type="ARBA" id="ARBA00004141"/>
    </source>
</evidence>
<feature type="transmembrane region" description="Helical" evidence="10">
    <location>
        <begin position="188"/>
        <end position="210"/>
    </location>
</feature>
<dbReference type="GO" id="GO:0007596">
    <property type="term" value="P:blood coagulation"/>
    <property type="evidence" value="ECO:0007669"/>
    <property type="project" value="InterPro"/>
</dbReference>
<dbReference type="PRINTS" id="PR01428">
    <property type="entry name" value="PROTEASEAR"/>
</dbReference>
<evidence type="ECO:0000259" key="11">
    <source>
        <dbReference type="PROSITE" id="PS50262"/>
    </source>
</evidence>
<evidence type="ECO:0000313" key="12">
    <source>
        <dbReference type="Proteomes" id="UP000504632"/>
    </source>
</evidence>
<evidence type="ECO:0000256" key="6">
    <source>
        <dbReference type="ARBA" id="ARBA00023170"/>
    </source>
</evidence>
<keyword evidence="2 9" id="KW-0812">Transmembrane</keyword>
<keyword evidence="6 9" id="KW-0675">Receptor</keyword>
<dbReference type="PROSITE" id="PS50262">
    <property type="entry name" value="G_PROTEIN_RECEP_F1_2"/>
    <property type="match status" value="1"/>
</dbReference>
<sequence>MMNNTTDCVLSEPQTIASDLLPPILILEFILALPGNAVAFWGFCCRQQPWTSNLVYLVNLMLSDFLLLIGLPLRIDTLLRGEEWIFGDALCRLNLFMLAINRSASIAFMTVITVDRYFKILYPFHSISQLSARRAVISVCLVWITVILLRLPLLTTSLLNSQSNDSSKLMCRSFGRNTAPTGEVWLHYMLYLLEFLLPFLLVLFCSVRIYCFLRGHRLRTHRRVRRAMRLVLMVIIVFCICFLPSVLSVIASLALQRLQHCASLLIAGQMFSLSEGLTYLNSALDPIIYGFASPIFRKALRASLNFLGPWRTQISQEVAYVSPQTRSQNDQ</sequence>
<dbReference type="InterPro" id="IPR017452">
    <property type="entry name" value="GPCR_Rhodpsn_7TM"/>
</dbReference>
<dbReference type="GO" id="GO:0005886">
    <property type="term" value="C:plasma membrane"/>
    <property type="evidence" value="ECO:0007669"/>
    <property type="project" value="TreeGrafter"/>
</dbReference>
<evidence type="ECO:0000256" key="7">
    <source>
        <dbReference type="ARBA" id="ARBA00023224"/>
    </source>
</evidence>
<reference evidence="13" key="1">
    <citation type="submission" date="2025-08" db="UniProtKB">
        <authorList>
            <consortium name="RefSeq"/>
        </authorList>
    </citation>
    <scope>IDENTIFICATION</scope>
</reference>
<protein>
    <submittedName>
        <fullName evidence="13">Oxoeicosanoid receptor 1-like</fullName>
    </submittedName>
</protein>
<organism evidence="12 13">
    <name type="scientific">Chanos chanos</name>
    <name type="common">Milkfish</name>
    <name type="synonym">Mugil chanos</name>
    <dbReference type="NCBI Taxonomy" id="29144"/>
    <lineage>
        <taxon>Eukaryota</taxon>
        <taxon>Metazoa</taxon>
        <taxon>Chordata</taxon>
        <taxon>Craniata</taxon>
        <taxon>Vertebrata</taxon>
        <taxon>Euteleostomi</taxon>
        <taxon>Actinopterygii</taxon>
        <taxon>Neopterygii</taxon>
        <taxon>Teleostei</taxon>
        <taxon>Ostariophysi</taxon>
        <taxon>Gonorynchiformes</taxon>
        <taxon>Chanidae</taxon>
        <taxon>Chanos</taxon>
    </lineage>
</organism>
<evidence type="ECO:0000313" key="13">
    <source>
        <dbReference type="RefSeq" id="XP_030630989.1"/>
    </source>
</evidence>
<accession>A0A6J2VG02</accession>
<evidence type="ECO:0000256" key="5">
    <source>
        <dbReference type="ARBA" id="ARBA00023136"/>
    </source>
</evidence>
<feature type="transmembrane region" description="Helical" evidence="10">
    <location>
        <begin position="54"/>
        <end position="75"/>
    </location>
</feature>
<keyword evidence="7 9" id="KW-0807">Transducer</keyword>
<dbReference type="OrthoDB" id="10055255at2759"/>
<keyword evidence="12" id="KW-1185">Reference proteome</keyword>
<evidence type="ECO:0000256" key="4">
    <source>
        <dbReference type="ARBA" id="ARBA00023040"/>
    </source>
</evidence>
<dbReference type="PANTHER" id="PTHR46048:SF10">
    <property type="entry name" value="HYDROXYCARBOXYLIC ACID RECEPTOR 1-4-RELATED"/>
    <property type="match status" value="1"/>
</dbReference>
<feature type="transmembrane region" description="Helical" evidence="10">
    <location>
        <begin position="135"/>
        <end position="153"/>
    </location>
</feature>
<feature type="disulfide bond" evidence="8">
    <location>
        <begin position="91"/>
        <end position="171"/>
    </location>
</feature>
<keyword evidence="8" id="KW-1015">Disulfide bond</keyword>
<feature type="transmembrane region" description="Helical" evidence="10">
    <location>
        <begin position="230"/>
        <end position="255"/>
    </location>
</feature>
<dbReference type="PANTHER" id="PTHR46048">
    <property type="entry name" value="HYDROXYCARBOXYLIC ACID RECEPTOR 2"/>
    <property type="match status" value="1"/>
</dbReference>
<comment type="subcellular location">
    <subcellularLocation>
        <location evidence="1">Membrane</location>
        <topology evidence="1">Multi-pass membrane protein</topology>
    </subcellularLocation>
</comment>
<dbReference type="Pfam" id="PF00001">
    <property type="entry name" value="7tm_1"/>
    <property type="match status" value="1"/>
</dbReference>
<dbReference type="SUPFAM" id="SSF81321">
    <property type="entry name" value="Family A G protein-coupled receptor-like"/>
    <property type="match status" value="1"/>
</dbReference>
<evidence type="ECO:0000256" key="10">
    <source>
        <dbReference type="SAM" id="Phobius"/>
    </source>
</evidence>
<evidence type="ECO:0000256" key="8">
    <source>
        <dbReference type="PIRSR" id="PIRSR603912-52"/>
    </source>
</evidence>
<gene>
    <name evidence="13" type="primary">LOC115812644</name>
</gene>
<dbReference type="GO" id="GO:0015057">
    <property type="term" value="F:thrombin-activated receptor activity"/>
    <property type="evidence" value="ECO:0007669"/>
    <property type="project" value="InterPro"/>
</dbReference>
<dbReference type="Gene3D" id="1.20.1070.10">
    <property type="entry name" value="Rhodopsin 7-helix transmembrane proteins"/>
    <property type="match status" value="1"/>
</dbReference>
<dbReference type="InParanoid" id="A0A6J2VG02"/>
<proteinExistence type="inferred from homology"/>
<feature type="transmembrane region" description="Helical" evidence="10">
    <location>
        <begin position="20"/>
        <end position="42"/>
    </location>
</feature>
<dbReference type="PRINTS" id="PR00237">
    <property type="entry name" value="GPCRRHODOPSN"/>
</dbReference>
<evidence type="ECO:0000256" key="9">
    <source>
        <dbReference type="RuleBase" id="RU000688"/>
    </source>
</evidence>
<dbReference type="RefSeq" id="XP_030630989.1">
    <property type="nucleotide sequence ID" value="XM_030775129.1"/>
</dbReference>
<dbReference type="InterPro" id="IPR051893">
    <property type="entry name" value="HCARs"/>
</dbReference>
<keyword evidence="4 9" id="KW-0297">G-protein coupled receptor</keyword>
<evidence type="ECO:0000256" key="3">
    <source>
        <dbReference type="ARBA" id="ARBA00022989"/>
    </source>
</evidence>
<dbReference type="Proteomes" id="UP000504632">
    <property type="component" value="Chromosome 5"/>
</dbReference>
<dbReference type="InterPro" id="IPR003912">
    <property type="entry name" value="Protea_act_rcpt"/>
</dbReference>
<dbReference type="PROSITE" id="PS00237">
    <property type="entry name" value="G_PROTEIN_RECEP_F1_1"/>
    <property type="match status" value="1"/>
</dbReference>
<feature type="domain" description="G-protein coupled receptors family 1 profile" evidence="11">
    <location>
        <begin position="35"/>
        <end position="289"/>
    </location>
</feature>
<name>A0A6J2VG02_CHACN</name>
<keyword evidence="5 10" id="KW-0472">Membrane</keyword>
<keyword evidence="3 10" id="KW-1133">Transmembrane helix</keyword>
<dbReference type="GeneID" id="115812644"/>
<dbReference type="InterPro" id="IPR000276">
    <property type="entry name" value="GPCR_Rhodpsn"/>
</dbReference>
<evidence type="ECO:0000256" key="2">
    <source>
        <dbReference type="ARBA" id="ARBA00022692"/>
    </source>
</evidence>
<feature type="transmembrane region" description="Helical" evidence="10">
    <location>
        <begin position="95"/>
        <end position="114"/>
    </location>
</feature>
<comment type="similarity">
    <text evidence="9">Belongs to the G-protein coupled receptor 1 family.</text>
</comment>
<dbReference type="AlphaFoldDB" id="A0A6J2VG02"/>